<organism evidence="5 6">
    <name type="scientific">Sinorhizobium terangae</name>
    <dbReference type="NCBI Taxonomy" id="110322"/>
    <lineage>
        <taxon>Bacteria</taxon>
        <taxon>Pseudomonadati</taxon>
        <taxon>Pseudomonadota</taxon>
        <taxon>Alphaproteobacteria</taxon>
        <taxon>Hyphomicrobiales</taxon>
        <taxon>Rhizobiaceae</taxon>
        <taxon>Sinorhizobium/Ensifer group</taxon>
        <taxon>Sinorhizobium</taxon>
    </lineage>
</organism>
<dbReference type="RefSeq" id="WP_184108461.1">
    <property type="nucleotide sequence ID" value="NZ_CP121660.1"/>
</dbReference>
<dbReference type="SMART" id="SM00895">
    <property type="entry name" value="FCD"/>
    <property type="match status" value="1"/>
</dbReference>
<dbReference type="Gene3D" id="1.10.10.10">
    <property type="entry name" value="Winged helix-like DNA-binding domain superfamily/Winged helix DNA-binding domain"/>
    <property type="match status" value="1"/>
</dbReference>
<dbReference type="InterPro" id="IPR000524">
    <property type="entry name" value="Tscrpt_reg_HTH_GntR"/>
</dbReference>
<dbReference type="CDD" id="cd07377">
    <property type="entry name" value="WHTH_GntR"/>
    <property type="match status" value="1"/>
</dbReference>
<evidence type="ECO:0000313" key="5">
    <source>
        <dbReference type="EMBL" id="MQX14022.1"/>
    </source>
</evidence>
<dbReference type="InterPro" id="IPR008920">
    <property type="entry name" value="TF_FadR/GntR_C"/>
</dbReference>
<dbReference type="SUPFAM" id="SSF48008">
    <property type="entry name" value="GntR ligand-binding domain-like"/>
    <property type="match status" value="1"/>
</dbReference>
<dbReference type="SMART" id="SM00345">
    <property type="entry name" value="HTH_GNTR"/>
    <property type="match status" value="1"/>
</dbReference>
<evidence type="ECO:0000256" key="1">
    <source>
        <dbReference type="ARBA" id="ARBA00023015"/>
    </source>
</evidence>
<dbReference type="PANTHER" id="PTHR43537:SF5">
    <property type="entry name" value="UXU OPERON TRANSCRIPTIONAL REGULATOR"/>
    <property type="match status" value="1"/>
</dbReference>
<sequence>MNGSPILTQMPKIGRSLERRTARDVIADKLMVLVATNMLHPGDELPGERELANVLHVSRETVRGAIQMLAARGIIEVSQGSRSRVANVDLSDVTVTIASPNAIDSYDLEAVHAARLHIELKVVGDAAENIDDDTLSKLESLLEAQRLGGDDAMRFLICDREFHVAIYRGCGNPLLSDFVTDLYTYMMNYRRSAMSRPGAIDASYKDHSEIVAALARRDREAVVAAFRHHLMRIYETTKELLAEHGRAERPAGKGGKTR</sequence>
<accession>A0A6N7L8H5</accession>
<dbReference type="Gene3D" id="1.20.120.530">
    <property type="entry name" value="GntR ligand-binding domain-like"/>
    <property type="match status" value="1"/>
</dbReference>
<proteinExistence type="predicted"/>
<dbReference type="Pfam" id="PF00392">
    <property type="entry name" value="GntR"/>
    <property type="match status" value="1"/>
</dbReference>
<evidence type="ECO:0000256" key="2">
    <source>
        <dbReference type="ARBA" id="ARBA00023125"/>
    </source>
</evidence>
<dbReference type="InterPro" id="IPR036390">
    <property type="entry name" value="WH_DNA-bd_sf"/>
</dbReference>
<dbReference type="Pfam" id="PF07729">
    <property type="entry name" value="FCD"/>
    <property type="match status" value="1"/>
</dbReference>
<protein>
    <submittedName>
        <fullName evidence="5">FCD domain-containing protein</fullName>
    </submittedName>
</protein>
<dbReference type="Proteomes" id="UP000439983">
    <property type="component" value="Unassembled WGS sequence"/>
</dbReference>
<evidence type="ECO:0000259" key="4">
    <source>
        <dbReference type="PROSITE" id="PS50949"/>
    </source>
</evidence>
<dbReference type="GO" id="GO:0003677">
    <property type="term" value="F:DNA binding"/>
    <property type="evidence" value="ECO:0007669"/>
    <property type="project" value="UniProtKB-KW"/>
</dbReference>
<dbReference type="PANTHER" id="PTHR43537">
    <property type="entry name" value="TRANSCRIPTIONAL REGULATOR, GNTR FAMILY"/>
    <property type="match status" value="1"/>
</dbReference>
<dbReference type="AlphaFoldDB" id="A0A6N7L8H5"/>
<dbReference type="PRINTS" id="PR00035">
    <property type="entry name" value="HTHGNTR"/>
</dbReference>
<dbReference type="EMBL" id="WITC01000023">
    <property type="protein sequence ID" value="MQX14022.1"/>
    <property type="molecule type" value="Genomic_DNA"/>
</dbReference>
<keyword evidence="6" id="KW-1185">Reference proteome</keyword>
<gene>
    <name evidence="5" type="ORF">GHK62_04405</name>
</gene>
<evidence type="ECO:0000256" key="3">
    <source>
        <dbReference type="ARBA" id="ARBA00023163"/>
    </source>
</evidence>
<name>A0A6N7L8H5_SINTE</name>
<keyword evidence="2" id="KW-0238">DNA-binding</keyword>
<evidence type="ECO:0000313" key="6">
    <source>
        <dbReference type="Proteomes" id="UP000439983"/>
    </source>
</evidence>
<dbReference type="SUPFAM" id="SSF46785">
    <property type="entry name" value="Winged helix' DNA-binding domain"/>
    <property type="match status" value="1"/>
</dbReference>
<comment type="caution">
    <text evidence="5">The sequence shown here is derived from an EMBL/GenBank/DDBJ whole genome shotgun (WGS) entry which is preliminary data.</text>
</comment>
<reference evidence="5 6" key="1">
    <citation type="journal article" date="2013" name="Genome Biol.">
        <title>Comparative genomics of the core and accessory genomes of 48 Sinorhizobium strains comprising five genospecies.</title>
        <authorList>
            <person name="Sugawara M."/>
            <person name="Epstein B."/>
            <person name="Badgley B.D."/>
            <person name="Unno T."/>
            <person name="Xu L."/>
            <person name="Reese J."/>
            <person name="Gyaneshwar P."/>
            <person name="Denny R."/>
            <person name="Mudge J."/>
            <person name="Bharti A.K."/>
            <person name="Farmer A.D."/>
            <person name="May G.D."/>
            <person name="Woodward J.E."/>
            <person name="Medigue C."/>
            <person name="Vallenet D."/>
            <person name="Lajus A."/>
            <person name="Rouy Z."/>
            <person name="Martinez-Vaz B."/>
            <person name="Tiffin P."/>
            <person name="Young N.D."/>
            <person name="Sadowsky M.J."/>
        </authorList>
    </citation>
    <scope>NUCLEOTIDE SEQUENCE [LARGE SCALE GENOMIC DNA]</scope>
    <source>
        <strain evidence="5 6">USDA4894</strain>
    </source>
</reference>
<dbReference type="InterPro" id="IPR011711">
    <property type="entry name" value="GntR_C"/>
</dbReference>
<keyword evidence="1" id="KW-0805">Transcription regulation</keyword>
<dbReference type="InterPro" id="IPR036388">
    <property type="entry name" value="WH-like_DNA-bd_sf"/>
</dbReference>
<dbReference type="GO" id="GO:0003700">
    <property type="term" value="F:DNA-binding transcription factor activity"/>
    <property type="evidence" value="ECO:0007669"/>
    <property type="project" value="InterPro"/>
</dbReference>
<dbReference type="PROSITE" id="PS50949">
    <property type="entry name" value="HTH_GNTR"/>
    <property type="match status" value="1"/>
</dbReference>
<keyword evidence="3" id="KW-0804">Transcription</keyword>
<feature type="domain" description="HTH gntR-type" evidence="4">
    <location>
        <begin position="20"/>
        <end position="88"/>
    </location>
</feature>